<keyword evidence="3" id="KW-0560">Oxidoreductase</keyword>
<dbReference type="AlphaFoldDB" id="A0A495RAI7"/>
<dbReference type="InterPro" id="IPR036812">
    <property type="entry name" value="NAD(P)_OxRdtase_dom_sf"/>
</dbReference>
<comment type="similarity">
    <text evidence="1">Belongs to the aldo/keto reductase family.</text>
</comment>
<keyword evidence="2" id="KW-0521">NADP</keyword>
<dbReference type="PANTHER" id="PTHR43827">
    <property type="entry name" value="2,5-DIKETO-D-GLUCONIC ACID REDUCTASE"/>
    <property type="match status" value="1"/>
</dbReference>
<comment type="caution">
    <text evidence="8">The sequence shown here is derived from an EMBL/GenBank/DDBJ whole genome shotgun (WGS) entry which is preliminary data.</text>
</comment>
<dbReference type="Gene3D" id="3.20.20.100">
    <property type="entry name" value="NADP-dependent oxidoreductase domain"/>
    <property type="match status" value="1"/>
</dbReference>
<dbReference type="PROSITE" id="PS00062">
    <property type="entry name" value="ALDOKETO_REDUCTASE_2"/>
    <property type="match status" value="1"/>
</dbReference>
<dbReference type="SUPFAM" id="SSF51430">
    <property type="entry name" value="NAD(P)-linked oxidoreductase"/>
    <property type="match status" value="1"/>
</dbReference>
<evidence type="ECO:0000256" key="4">
    <source>
        <dbReference type="PIRSR" id="PIRSR000097-1"/>
    </source>
</evidence>
<gene>
    <name evidence="8" type="ORF">DES39_2065</name>
</gene>
<feature type="site" description="Lowers pKa of active site Tyr" evidence="6">
    <location>
        <position position="79"/>
    </location>
</feature>
<evidence type="ECO:0000313" key="9">
    <source>
        <dbReference type="Proteomes" id="UP000278542"/>
    </source>
</evidence>
<name>A0A495RAI7_9GAMM</name>
<dbReference type="PIRSF" id="PIRSF000097">
    <property type="entry name" value="AKR"/>
    <property type="match status" value="1"/>
</dbReference>
<dbReference type="EMBL" id="RBWY01000005">
    <property type="protein sequence ID" value="RKS84507.1"/>
    <property type="molecule type" value="Genomic_DNA"/>
</dbReference>
<keyword evidence="9" id="KW-1185">Reference proteome</keyword>
<dbReference type="PRINTS" id="PR00069">
    <property type="entry name" value="ALDKETRDTASE"/>
</dbReference>
<dbReference type="InterPro" id="IPR018170">
    <property type="entry name" value="Aldo/ket_reductase_CS"/>
</dbReference>
<dbReference type="PANTHER" id="PTHR43827:SF3">
    <property type="entry name" value="NADP-DEPENDENT OXIDOREDUCTASE DOMAIN-CONTAINING PROTEIN"/>
    <property type="match status" value="1"/>
</dbReference>
<organism evidence="8 9">
    <name type="scientific">Orbus hercynius</name>
    <dbReference type="NCBI Taxonomy" id="593135"/>
    <lineage>
        <taxon>Bacteria</taxon>
        <taxon>Pseudomonadati</taxon>
        <taxon>Pseudomonadota</taxon>
        <taxon>Gammaproteobacteria</taxon>
        <taxon>Orbales</taxon>
        <taxon>Orbaceae</taxon>
        <taxon>Orbus</taxon>
    </lineage>
</organism>
<evidence type="ECO:0000256" key="2">
    <source>
        <dbReference type="ARBA" id="ARBA00022857"/>
    </source>
</evidence>
<sequence>MSLSLSSMITLNEDVSLPILGFGTYKIIDLAEMNQAVNQALHVGYRAFDTAQLYKNEQQLGVALQNSGYQRQDYFVTSKVHNLNQGYDETLKAFDQVLADLQMDYVDLFLVHWPLSNTFFETWQALEIIYTQKRAKAIGVCNFNISHLELLATQAKIKPMINQIELHPYFTQEKLVQYLRQEQIAIEAWSPLAQGKVNEDTLLISLGEKYHKSASQITLRWHMQKGYIAIPKSSNASRIADNANIFDFVLSDEEVVAIDKLNQDRRLGPNPNDVYKKNGF</sequence>
<dbReference type="PROSITE" id="PS00798">
    <property type="entry name" value="ALDOKETO_REDUCTASE_1"/>
    <property type="match status" value="1"/>
</dbReference>
<evidence type="ECO:0000313" key="8">
    <source>
        <dbReference type="EMBL" id="RKS84507.1"/>
    </source>
</evidence>
<accession>A0A495RAI7</accession>
<evidence type="ECO:0000256" key="6">
    <source>
        <dbReference type="PIRSR" id="PIRSR000097-3"/>
    </source>
</evidence>
<feature type="active site" description="Proton donor" evidence="4">
    <location>
        <position position="54"/>
    </location>
</feature>
<dbReference type="Pfam" id="PF00248">
    <property type="entry name" value="Aldo_ket_red"/>
    <property type="match status" value="1"/>
</dbReference>
<dbReference type="InterPro" id="IPR023210">
    <property type="entry name" value="NADP_OxRdtase_dom"/>
</dbReference>
<dbReference type="OrthoDB" id="9804790at2"/>
<protein>
    <submittedName>
        <fullName evidence="8">Diketogulonate reductase-like aldo/keto reductase</fullName>
    </submittedName>
</protein>
<dbReference type="GO" id="GO:0016616">
    <property type="term" value="F:oxidoreductase activity, acting on the CH-OH group of donors, NAD or NADP as acceptor"/>
    <property type="evidence" value="ECO:0007669"/>
    <property type="project" value="UniProtKB-ARBA"/>
</dbReference>
<evidence type="ECO:0000256" key="3">
    <source>
        <dbReference type="ARBA" id="ARBA00023002"/>
    </source>
</evidence>
<dbReference type="InterPro" id="IPR020471">
    <property type="entry name" value="AKR"/>
</dbReference>
<evidence type="ECO:0000256" key="5">
    <source>
        <dbReference type="PIRSR" id="PIRSR000097-2"/>
    </source>
</evidence>
<dbReference type="Proteomes" id="UP000278542">
    <property type="component" value="Unassembled WGS sequence"/>
</dbReference>
<reference evidence="8 9" key="1">
    <citation type="submission" date="2018-10" db="EMBL/GenBank/DDBJ databases">
        <title>Genomic Encyclopedia of Type Strains, Phase IV (KMG-IV): sequencing the most valuable type-strain genomes for metagenomic binning, comparative biology and taxonomic classification.</title>
        <authorList>
            <person name="Goeker M."/>
        </authorList>
    </citation>
    <scope>NUCLEOTIDE SEQUENCE [LARGE SCALE GENOMIC DNA]</scope>
    <source>
        <strain evidence="8 9">DSM 22228</strain>
    </source>
</reference>
<proteinExistence type="inferred from homology"/>
<feature type="binding site" evidence="5">
    <location>
        <position position="112"/>
    </location>
    <ligand>
        <name>substrate</name>
    </ligand>
</feature>
<dbReference type="FunFam" id="3.20.20.100:FF:000015">
    <property type="entry name" value="Oxidoreductase, aldo/keto reductase family"/>
    <property type="match status" value="1"/>
</dbReference>
<evidence type="ECO:0000256" key="1">
    <source>
        <dbReference type="ARBA" id="ARBA00007905"/>
    </source>
</evidence>
<dbReference type="RefSeq" id="WP_121145824.1">
    <property type="nucleotide sequence ID" value="NZ_RBWY01000005.1"/>
</dbReference>
<feature type="domain" description="NADP-dependent oxidoreductase" evidence="7">
    <location>
        <begin position="21"/>
        <end position="262"/>
    </location>
</feature>
<evidence type="ECO:0000259" key="7">
    <source>
        <dbReference type="Pfam" id="PF00248"/>
    </source>
</evidence>